<gene>
    <name evidence="1" type="ORF">CLV78_10313</name>
</gene>
<proteinExistence type="predicted"/>
<dbReference type="PANTHER" id="PTHR30037">
    <property type="entry name" value="DNA-3-METHYLADENINE GLYCOSYLASE 1"/>
    <property type="match status" value="1"/>
</dbReference>
<dbReference type="SUPFAM" id="SSF48150">
    <property type="entry name" value="DNA-glycosylase"/>
    <property type="match status" value="1"/>
</dbReference>
<dbReference type="GO" id="GO:0008725">
    <property type="term" value="F:DNA-3-methyladenine glycosylase activity"/>
    <property type="evidence" value="ECO:0007669"/>
    <property type="project" value="InterPro"/>
</dbReference>
<dbReference type="AlphaFoldDB" id="A0A2T0RSH3"/>
<dbReference type="Proteomes" id="UP000239480">
    <property type="component" value="Unassembled WGS sequence"/>
</dbReference>
<dbReference type="Gene3D" id="1.10.340.30">
    <property type="entry name" value="Hypothetical protein, domain 2"/>
    <property type="match status" value="1"/>
</dbReference>
<evidence type="ECO:0000313" key="1">
    <source>
        <dbReference type="EMBL" id="PRY24149.1"/>
    </source>
</evidence>
<dbReference type="InterPro" id="IPR011257">
    <property type="entry name" value="DNA_glycosylase"/>
</dbReference>
<name>A0A2T0RSH3_9RHOB</name>
<protein>
    <submittedName>
        <fullName evidence="1">DNA-3-methyladenine glycosylase I</fullName>
    </submittedName>
</protein>
<sequence length="221" mass="24323">MKSYSEIREMAVQRHGEDGLAAALPPPPDVPLRDLSDDRLLSEFSRRVFQAGFNWSVIDKKWPNFETAFHGFDIGRNALMSDDDLDAHLKNTDIVRHAGKILSIRDNAAFLSDLAREHGSAATYLGNWPVEDTVGLFDLLKKRGTRLGGMTGQYALRFAGYDALILSKSVVAALNMAGVLDGAATSKSAQRKAQEAFNTWHEESGDRYAVISRTLALSVPD</sequence>
<keyword evidence="2" id="KW-1185">Reference proteome</keyword>
<accession>A0A2T0RSH3</accession>
<dbReference type="EMBL" id="PVTD01000003">
    <property type="protein sequence ID" value="PRY24149.1"/>
    <property type="molecule type" value="Genomic_DNA"/>
</dbReference>
<evidence type="ECO:0000313" key="2">
    <source>
        <dbReference type="Proteomes" id="UP000239480"/>
    </source>
</evidence>
<dbReference type="InterPro" id="IPR005019">
    <property type="entry name" value="Adenine_glyco"/>
</dbReference>
<dbReference type="GO" id="GO:0006284">
    <property type="term" value="P:base-excision repair"/>
    <property type="evidence" value="ECO:0007669"/>
    <property type="project" value="InterPro"/>
</dbReference>
<dbReference type="Pfam" id="PF03352">
    <property type="entry name" value="Adenine_glyco"/>
    <property type="match status" value="1"/>
</dbReference>
<dbReference type="OrthoDB" id="9795156at2"/>
<dbReference type="PANTHER" id="PTHR30037:SF3">
    <property type="entry name" value="BLR0857 PROTEIN"/>
    <property type="match status" value="1"/>
</dbReference>
<reference evidence="1 2" key="1">
    <citation type="submission" date="2018-03" db="EMBL/GenBank/DDBJ databases">
        <title>Genomic Encyclopedia of Archaeal and Bacterial Type Strains, Phase II (KMG-II): from individual species to whole genera.</title>
        <authorList>
            <person name="Goeker M."/>
        </authorList>
    </citation>
    <scope>NUCLEOTIDE SEQUENCE [LARGE SCALE GENOMIC DNA]</scope>
    <source>
        <strain evidence="1 2">DSM 29328</strain>
    </source>
</reference>
<dbReference type="InterPro" id="IPR052891">
    <property type="entry name" value="DNA-3mA_glycosylase"/>
</dbReference>
<comment type="caution">
    <text evidence="1">The sequence shown here is derived from an EMBL/GenBank/DDBJ whole genome shotgun (WGS) entry which is preliminary data.</text>
</comment>
<dbReference type="RefSeq" id="WP_106204541.1">
    <property type="nucleotide sequence ID" value="NZ_PVTD01000003.1"/>
</dbReference>
<organism evidence="1 2">
    <name type="scientific">Aliiruegeria haliotis</name>
    <dbReference type="NCBI Taxonomy" id="1280846"/>
    <lineage>
        <taxon>Bacteria</taxon>
        <taxon>Pseudomonadati</taxon>
        <taxon>Pseudomonadota</taxon>
        <taxon>Alphaproteobacteria</taxon>
        <taxon>Rhodobacterales</taxon>
        <taxon>Roseobacteraceae</taxon>
        <taxon>Aliiruegeria</taxon>
    </lineage>
</organism>